<sequence length="217" mass="24606">MEEKKQDNLVAVLSGDIVRSTELEHSMYEDLLYTLHNQLSFICNSNLNNKFDITRGDSFQILLQDPENAAKYALLIRTALKSRNSKFDCRISIALGKDVSIRHSINSSTGDAFTLSGRALDDMTSDTLKITTLNQSFNDDFNLLTKYLDHQVSEMTERQFNITHIMLKKQGSVTQGEIAELLGASRESINRTINSSKLNFVIEYSQLFSKKVKEIIL</sequence>
<dbReference type="Proteomes" id="UP000813876">
    <property type="component" value="Unassembled WGS sequence"/>
</dbReference>
<dbReference type="InterPro" id="IPR036388">
    <property type="entry name" value="WH-like_DNA-bd_sf"/>
</dbReference>
<organism evidence="2 3">
    <name type="scientific">Photobacterium phosphoreum</name>
    <dbReference type="NCBI Taxonomy" id="659"/>
    <lineage>
        <taxon>Bacteria</taxon>
        <taxon>Pseudomonadati</taxon>
        <taxon>Pseudomonadota</taxon>
        <taxon>Gammaproteobacteria</taxon>
        <taxon>Vibrionales</taxon>
        <taxon>Vibrionaceae</taxon>
        <taxon>Photobacterium</taxon>
    </lineage>
</organism>
<dbReference type="InterPro" id="IPR029787">
    <property type="entry name" value="Nucleotide_cyclase"/>
</dbReference>
<reference evidence="2" key="1">
    <citation type="submission" date="2019-11" db="EMBL/GenBank/DDBJ databases">
        <title>Comparative genomics of photobacteria reveal adaptation to distinct habitats.</title>
        <authorList>
            <person name="Fuertes-Perez S."/>
            <person name="Hilgarth M."/>
            <person name="Vogel R.F."/>
        </authorList>
    </citation>
    <scope>NUCLEOTIDE SEQUENCE</scope>
    <source>
        <strain evidence="2">TMW2.2145</strain>
    </source>
</reference>
<dbReference type="EMBL" id="WMCP01000003">
    <property type="protein sequence ID" value="MCF2301167.1"/>
    <property type="molecule type" value="Genomic_DNA"/>
</dbReference>
<dbReference type="AlphaFoldDB" id="A0AAW4ZPR6"/>
<dbReference type="SUPFAM" id="SSF55073">
    <property type="entry name" value="Nucleotide cyclase"/>
    <property type="match status" value="1"/>
</dbReference>
<evidence type="ECO:0000259" key="1">
    <source>
        <dbReference type="Pfam" id="PF00325"/>
    </source>
</evidence>
<protein>
    <submittedName>
        <fullName evidence="2">MarR family transcriptional regulator</fullName>
    </submittedName>
</protein>
<dbReference type="InterPro" id="IPR012318">
    <property type="entry name" value="HTH_CRP"/>
</dbReference>
<proteinExistence type="predicted"/>
<dbReference type="Gene3D" id="1.10.10.10">
    <property type="entry name" value="Winged helix-like DNA-binding domain superfamily/Winged helix DNA-binding domain"/>
    <property type="match status" value="1"/>
</dbReference>
<accession>A0AAW4ZPR6</accession>
<dbReference type="RefSeq" id="WP_065195485.1">
    <property type="nucleotide sequence ID" value="NZ_CAMQXB010000086.1"/>
</dbReference>
<comment type="caution">
    <text evidence="2">The sequence shown here is derived from an EMBL/GenBank/DDBJ whole genome shotgun (WGS) entry which is preliminary data.</text>
</comment>
<feature type="domain" description="HTH crp-type" evidence="1">
    <location>
        <begin position="173"/>
        <end position="192"/>
    </location>
</feature>
<evidence type="ECO:0000313" key="3">
    <source>
        <dbReference type="Proteomes" id="UP000813876"/>
    </source>
</evidence>
<dbReference type="Gene3D" id="3.30.70.1230">
    <property type="entry name" value="Nucleotide cyclase"/>
    <property type="match status" value="1"/>
</dbReference>
<dbReference type="Pfam" id="PF00325">
    <property type="entry name" value="Crp"/>
    <property type="match status" value="1"/>
</dbReference>
<name>A0AAW4ZPR6_PHOPO</name>
<dbReference type="GO" id="GO:0006355">
    <property type="term" value="P:regulation of DNA-templated transcription"/>
    <property type="evidence" value="ECO:0007669"/>
    <property type="project" value="InterPro"/>
</dbReference>
<gene>
    <name evidence="2" type="ORF">GLP33_05415</name>
</gene>
<evidence type="ECO:0000313" key="2">
    <source>
        <dbReference type="EMBL" id="MCF2301167.1"/>
    </source>
</evidence>
<dbReference type="GO" id="GO:0003677">
    <property type="term" value="F:DNA binding"/>
    <property type="evidence" value="ECO:0007669"/>
    <property type="project" value="InterPro"/>
</dbReference>